<dbReference type="EC" id="2.5.1.46" evidence="3"/>
<dbReference type="AlphaFoldDB" id="A0A7C3FAU2"/>
<dbReference type="InterPro" id="IPR036982">
    <property type="entry name" value="Deoxyhypusine_synthase_sf"/>
</dbReference>
<evidence type="ECO:0000256" key="2">
    <source>
        <dbReference type="ARBA" id="ARBA00022679"/>
    </source>
</evidence>
<proteinExistence type="inferred from homology"/>
<comment type="caution">
    <text evidence="3">The sequence shown here is derived from an EMBL/GenBank/DDBJ whole genome shotgun (WGS) entry which is preliminary data.</text>
</comment>
<comment type="similarity">
    <text evidence="1">Belongs to the deoxyhypusine synthase family.</text>
</comment>
<dbReference type="GO" id="GO:0005737">
    <property type="term" value="C:cytoplasm"/>
    <property type="evidence" value="ECO:0007669"/>
    <property type="project" value="TreeGrafter"/>
</dbReference>
<evidence type="ECO:0000256" key="1">
    <source>
        <dbReference type="ARBA" id="ARBA00009892"/>
    </source>
</evidence>
<name>A0A7C3FAU2_9CREN</name>
<accession>A0A7C3FAU2</accession>
<dbReference type="EMBL" id="DSTX01000010">
    <property type="protein sequence ID" value="HFK20707.1"/>
    <property type="molecule type" value="Genomic_DNA"/>
</dbReference>
<dbReference type="Gene3D" id="3.40.910.10">
    <property type="entry name" value="Deoxyhypusine synthase"/>
    <property type="match status" value="1"/>
</dbReference>
<keyword evidence="2 3" id="KW-0808">Transferase</keyword>
<dbReference type="InterPro" id="IPR002773">
    <property type="entry name" value="Deoxyhypusine_synthase"/>
</dbReference>
<dbReference type="PANTHER" id="PTHR11703:SF2">
    <property type="entry name" value="DEOXYHYPUSINE SYNTHASE-LIKE PROTEIN"/>
    <property type="match status" value="1"/>
</dbReference>
<organism evidence="3">
    <name type="scientific">Candidatus Methanomethylicus mesodigestus</name>
    <dbReference type="NCBI Taxonomy" id="1867258"/>
    <lineage>
        <taxon>Archaea</taxon>
        <taxon>Thermoproteota</taxon>
        <taxon>Methanosuratincolia</taxon>
        <taxon>Candidatus Methanomethylicales</taxon>
        <taxon>Candidatus Methanomethylicaceae</taxon>
        <taxon>Candidatus Methanomethylicus</taxon>
    </lineage>
</organism>
<dbReference type="Pfam" id="PF01916">
    <property type="entry name" value="DS"/>
    <property type="match status" value="1"/>
</dbReference>
<dbReference type="PANTHER" id="PTHR11703">
    <property type="entry name" value="DEOXYHYPUSINE SYNTHASE"/>
    <property type="match status" value="1"/>
</dbReference>
<evidence type="ECO:0000313" key="3">
    <source>
        <dbReference type="EMBL" id="HFK20707.1"/>
    </source>
</evidence>
<dbReference type="InterPro" id="IPR029035">
    <property type="entry name" value="DHS-like_NAD/FAD-binding_dom"/>
</dbReference>
<dbReference type="GO" id="GO:0034038">
    <property type="term" value="F:deoxyhypusine synthase activity"/>
    <property type="evidence" value="ECO:0007669"/>
    <property type="project" value="UniProtKB-EC"/>
</dbReference>
<protein>
    <submittedName>
        <fullName evidence="3">Deoxyhypusine synthase</fullName>
        <ecNumber evidence="3">2.5.1.46</ecNumber>
    </submittedName>
</protein>
<gene>
    <name evidence="3" type="ORF">ENS19_05420</name>
</gene>
<sequence>MLLSKPDFKFFKQKSETIDLSPQIIEGRKRLLKEPVEPVDLGRVKSIGDLVDAWKSGGIQSRSLAECAIVYENMLTDKDRPTIFLGLSGALIAGGLRKVISTLVRKGLVDAIVSTGAILYQDYYTALGYRHYKGTPNADDEKLHDLYIDRIYDAYVDEVGFVECDDRISEFCSNLKPKRYSTREFLFKLGLTLNDKDSILYSASKAGIPIFCPAIADSSIGIGLAGYYRWANDNKVRTFTIDTLKDNVEIAQIVLASKKTAAIYVGGGVPKNYINDAAVMLDYTKGHAYAFQITADAPHWGGLTGSTLDEAKSWGKVSKAATRATVYAEATIALPLIVGYVLQKCLAKNRSRVRYSWGEGTLTMRHKNA</sequence>
<reference evidence="3" key="1">
    <citation type="journal article" date="2020" name="mSystems">
        <title>Genome- and Community-Level Interaction Insights into Carbon Utilization and Element Cycling Functions of Hydrothermarchaeota in Hydrothermal Sediment.</title>
        <authorList>
            <person name="Zhou Z."/>
            <person name="Liu Y."/>
            <person name="Xu W."/>
            <person name="Pan J."/>
            <person name="Luo Z.H."/>
            <person name="Li M."/>
        </authorList>
    </citation>
    <scope>NUCLEOTIDE SEQUENCE [LARGE SCALE GENOMIC DNA]</scope>
    <source>
        <strain evidence="3">SpSt-468</strain>
    </source>
</reference>
<dbReference type="SUPFAM" id="SSF52467">
    <property type="entry name" value="DHS-like NAD/FAD-binding domain"/>
    <property type="match status" value="1"/>
</dbReference>